<protein>
    <submittedName>
        <fullName evidence="3 4">Cupin</fullName>
    </submittedName>
</protein>
<dbReference type="InterPro" id="IPR014710">
    <property type="entry name" value="RmlC-like_jellyroll"/>
</dbReference>
<feature type="domain" description="Cupin type-2" evidence="2">
    <location>
        <begin position="60"/>
        <end position="131"/>
    </location>
</feature>
<evidence type="ECO:0000313" key="4">
    <source>
        <dbReference type="EMBL" id="NEL76096.1"/>
    </source>
</evidence>
<dbReference type="EMBL" id="JAAGYU010000024">
    <property type="protein sequence ID" value="NEL76096.1"/>
    <property type="molecule type" value="Genomic_DNA"/>
</dbReference>
<dbReference type="SUPFAM" id="SSF51182">
    <property type="entry name" value="RmlC-like cupins"/>
    <property type="match status" value="1"/>
</dbReference>
<dbReference type="PANTHER" id="PTHR35848:SF9">
    <property type="entry name" value="SLL1358 PROTEIN"/>
    <property type="match status" value="1"/>
</dbReference>
<dbReference type="AlphaFoldDB" id="A0A0G8XLT7"/>
<dbReference type="EMBL" id="JZUY01000042">
    <property type="protein sequence ID" value="KLC04620.1"/>
    <property type="molecule type" value="Genomic_DNA"/>
</dbReference>
<proteinExistence type="predicted"/>
<accession>A0A0G8XLT7</accession>
<dbReference type="GeneID" id="97508622"/>
<dbReference type="RefSeq" id="WP_008572223.1">
    <property type="nucleotide sequence ID" value="NZ_CP018475.1"/>
</dbReference>
<evidence type="ECO:0000313" key="8">
    <source>
        <dbReference type="Proteomes" id="UP000471082"/>
    </source>
</evidence>
<dbReference type="Proteomes" id="UP000035369">
    <property type="component" value="Unassembled WGS sequence"/>
</dbReference>
<dbReference type="CDD" id="cd02224">
    <property type="entry name" value="cupin_SPO2919-like"/>
    <property type="match status" value="1"/>
</dbReference>
<dbReference type="Proteomes" id="UP000289372">
    <property type="component" value="Unassembled WGS sequence"/>
</dbReference>
<evidence type="ECO:0000256" key="1">
    <source>
        <dbReference type="ARBA" id="ARBA00022723"/>
    </source>
</evidence>
<keyword evidence="1" id="KW-0479">Metal-binding</keyword>
<dbReference type="KEGG" id="xpe:BJD13_15835"/>
<reference evidence="5 7" key="2">
    <citation type="submission" date="2018-02" db="EMBL/GenBank/DDBJ databases">
        <title>Characterization of Xanthomonas diversity in transplant houses and field plants.</title>
        <authorList>
            <person name="Abrahamian P."/>
            <person name="Timilsina S."/>
            <person name="Minsavage G.V."/>
            <person name="Goss E.M."/>
            <person name="Jones J.B."/>
            <person name="Vallad G.E."/>
        </authorList>
    </citation>
    <scope>NUCLEOTIDE SEQUENCE [LARGE SCALE GENOMIC DNA]</scope>
    <source>
        <strain evidence="5 7">GEV2132</strain>
    </source>
</reference>
<reference evidence="4 8" key="3">
    <citation type="submission" date="2019-11" db="EMBL/GenBank/DDBJ databases">
        <title>Genome-resolved metagenomics to study the prevalence of co-infection and intraspecific heterogeneity among plant pathogen metapopulations.</title>
        <authorList>
            <person name="Newberry E."/>
            <person name="Bhandari R."/>
            <person name="Kemble J."/>
            <person name="Sikora E."/>
            <person name="Potnis N."/>
        </authorList>
    </citation>
    <scope>NUCLEOTIDE SEQUENCE [LARGE SCALE GENOMIC DNA]</scope>
    <source>
        <strain evidence="4">Xp_Tom_Tuscaloosa_18b</strain>
    </source>
</reference>
<gene>
    <name evidence="5" type="ORF">DB769_08050</name>
    <name evidence="4" type="ORF">G3W61_07495</name>
    <name evidence="3" type="ORF">XP315_13595</name>
</gene>
<dbReference type="Proteomes" id="UP000471082">
    <property type="component" value="Unassembled WGS sequence"/>
</dbReference>
<dbReference type="Pfam" id="PF07883">
    <property type="entry name" value="Cupin_2"/>
    <property type="match status" value="1"/>
</dbReference>
<evidence type="ECO:0000313" key="5">
    <source>
        <dbReference type="EMBL" id="RXD54889.1"/>
    </source>
</evidence>
<evidence type="ECO:0000313" key="6">
    <source>
        <dbReference type="Proteomes" id="UP000035369"/>
    </source>
</evidence>
<reference evidence="3 6" key="1">
    <citation type="submission" date="2015-02" db="EMBL/GenBank/DDBJ databases">
        <title>Whole genome sequencing of multiple isolates of three species of pepper and tomato-infecting xanthomonads reveals genetic diversity in field strains and pinpoints effectors responsible for host specificity.</title>
        <authorList>
            <person name="Schwartz A."/>
            <person name="Dahlbeck D."/>
            <person name="Staskawicz B."/>
            <person name="Bart R."/>
            <person name="Potnis N."/>
            <person name="Minsavage G."/>
            <person name="Timilsina S."/>
            <person name="Goss E."/>
            <person name="Jones J."/>
            <person name="Vallad G."/>
            <person name="Barak J."/>
            <person name="Miller S."/>
            <person name="Ritchie D."/>
            <person name="Martins J.Jr."/>
            <person name="Patane J.S."/>
            <person name="Setubal J.C."/>
        </authorList>
    </citation>
    <scope>NUCLEOTIDE SEQUENCE [LARGE SCALE GENOMIC DNA]</scope>
    <source>
        <strain evidence="3 6">Xp3-15</strain>
    </source>
</reference>
<comment type="caution">
    <text evidence="4">The sequence shown here is derived from an EMBL/GenBank/DDBJ whole genome shotgun (WGS) entry which is preliminary data.</text>
</comment>
<dbReference type="EMBL" id="PUUL01000038">
    <property type="protein sequence ID" value="RXD54889.1"/>
    <property type="molecule type" value="Genomic_DNA"/>
</dbReference>
<evidence type="ECO:0000259" key="2">
    <source>
        <dbReference type="Pfam" id="PF07883"/>
    </source>
</evidence>
<dbReference type="InterPro" id="IPR013096">
    <property type="entry name" value="Cupin_2"/>
</dbReference>
<dbReference type="InterPro" id="IPR011051">
    <property type="entry name" value="RmlC_Cupin_sf"/>
</dbReference>
<dbReference type="GO" id="GO:0046872">
    <property type="term" value="F:metal ion binding"/>
    <property type="evidence" value="ECO:0007669"/>
    <property type="project" value="UniProtKB-KW"/>
</dbReference>
<organism evidence="4 8">
    <name type="scientific">Xanthomonas perforans</name>
    <dbReference type="NCBI Taxonomy" id="442694"/>
    <lineage>
        <taxon>Bacteria</taxon>
        <taxon>Pseudomonadati</taxon>
        <taxon>Pseudomonadota</taxon>
        <taxon>Gammaproteobacteria</taxon>
        <taxon>Lysobacterales</taxon>
        <taxon>Lysobacteraceae</taxon>
        <taxon>Xanthomonas</taxon>
    </lineage>
</organism>
<evidence type="ECO:0000313" key="7">
    <source>
        <dbReference type="Proteomes" id="UP000289372"/>
    </source>
</evidence>
<evidence type="ECO:0000313" key="3">
    <source>
        <dbReference type="EMBL" id="KLC04620.1"/>
    </source>
</evidence>
<dbReference type="Gene3D" id="2.60.120.10">
    <property type="entry name" value="Jelly Rolls"/>
    <property type="match status" value="1"/>
</dbReference>
<keyword evidence="6" id="KW-1185">Reference proteome</keyword>
<name>A0A0G8XLT7_XANPE</name>
<dbReference type="PANTHER" id="PTHR35848">
    <property type="entry name" value="OXALATE-BINDING PROTEIN"/>
    <property type="match status" value="1"/>
</dbReference>
<dbReference type="InterPro" id="IPR051610">
    <property type="entry name" value="GPI/OXD"/>
</dbReference>
<sequence length="167" mass="17705">MPDATDTLDASTPVAAIAALDAPPRTQESSYPPVFAAQMGGRQKRALGEVFGLRNFGVNLTTLAPGARSALRHGHSQQDEFVYIVSGAPSLITNAGEQLLQPGMCVGFRAGDGDAHCLINRSQAVVTYLEVGDRSAGDCVTYPDDDLMLVPVADGQRAYRHKDGTPY</sequence>